<gene>
    <name evidence="1" type="ORF">FA95DRAFT_653370</name>
</gene>
<evidence type="ECO:0000313" key="2">
    <source>
        <dbReference type="Proteomes" id="UP000814033"/>
    </source>
</evidence>
<protein>
    <submittedName>
        <fullName evidence="1">Uncharacterized protein</fullName>
    </submittedName>
</protein>
<dbReference type="EMBL" id="MU276103">
    <property type="protein sequence ID" value="KAI0041761.1"/>
    <property type="molecule type" value="Genomic_DNA"/>
</dbReference>
<accession>A0ACB8RDP8</accession>
<proteinExistence type="predicted"/>
<comment type="caution">
    <text evidence="1">The sequence shown here is derived from an EMBL/GenBank/DDBJ whole genome shotgun (WGS) entry which is preliminary data.</text>
</comment>
<reference evidence="1" key="2">
    <citation type="journal article" date="2022" name="New Phytol.">
        <title>Evolutionary transition to the ectomycorrhizal habit in the genomes of a hyperdiverse lineage of mushroom-forming fungi.</title>
        <authorList>
            <person name="Looney B."/>
            <person name="Miyauchi S."/>
            <person name="Morin E."/>
            <person name="Drula E."/>
            <person name="Courty P.E."/>
            <person name="Kohler A."/>
            <person name="Kuo A."/>
            <person name="LaButti K."/>
            <person name="Pangilinan J."/>
            <person name="Lipzen A."/>
            <person name="Riley R."/>
            <person name="Andreopoulos W."/>
            <person name="He G."/>
            <person name="Johnson J."/>
            <person name="Nolan M."/>
            <person name="Tritt A."/>
            <person name="Barry K.W."/>
            <person name="Grigoriev I.V."/>
            <person name="Nagy L.G."/>
            <person name="Hibbett D."/>
            <person name="Henrissat B."/>
            <person name="Matheny P.B."/>
            <person name="Labbe J."/>
            <person name="Martin F.M."/>
        </authorList>
    </citation>
    <scope>NUCLEOTIDE SEQUENCE</scope>
    <source>
        <strain evidence="1">FP105234-sp</strain>
    </source>
</reference>
<reference evidence="1" key="1">
    <citation type="submission" date="2021-02" db="EMBL/GenBank/DDBJ databases">
        <authorList>
            <consortium name="DOE Joint Genome Institute"/>
            <person name="Ahrendt S."/>
            <person name="Looney B.P."/>
            <person name="Miyauchi S."/>
            <person name="Morin E."/>
            <person name="Drula E."/>
            <person name="Courty P.E."/>
            <person name="Chicoki N."/>
            <person name="Fauchery L."/>
            <person name="Kohler A."/>
            <person name="Kuo A."/>
            <person name="Labutti K."/>
            <person name="Pangilinan J."/>
            <person name="Lipzen A."/>
            <person name="Riley R."/>
            <person name="Andreopoulos W."/>
            <person name="He G."/>
            <person name="Johnson J."/>
            <person name="Barry K.W."/>
            <person name="Grigoriev I.V."/>
            <person name="Nagy L."/>
            <person name="Hibbett D."/>
            <person name="Henrissat B."/>
            <person name="Matheny P.B."/>
            <person name="Labbe J."/>
            <person name="Martin F."/>
        </authorList>
    </citation>
    <scope>NUCLEOTIDE SEQUENCE</scope>
    <source>
        <strain evidence="1">FP105234-sp</strain>
    </source>
</reference>
<evidence type="ECO:0000313" key="1">
    <source>
        <dbReference type="EMBL" id="KAI0041761.1"/>
    </source>
</evidence>
<name>A0ACB8RDP8_9AGAM</name>
<organism evidence="1 2">
    <name type="scientific">Auriscalpium vulgare</name>
    <dbReference type="NCBI Taxonomy" id="40419"/>
    <lineage>
        <taxon>Eukaryota</taxon>
        <taxon>Fungi</taxon>
        <taxon>Dikarya</taxon>
        <taxon>Basidiomycota</taxon>
        <taxon>Agaricomycotina</taxon>
        <taxon>Agaricomycetes</taxon>
        <taxon>Russulales</taxon>
        <taxon>Auriscalpiaceae</taxon>
        <taxon>Auriscalpium</taxon>
    </lineage>
</organism>
<keyword evidence="2" id="KW-1185">Reference proteome</keyword>
<sequence>MATVPLDIQVIILEWVYQSSQHDAIDYATLRACALVCRAWRLFAQRLLVRRVPYPSLYNLDYGSTSRNSPFKFAPLLRTLRAAPHLAAHVRSTVVNTPLNAELTDTIIAVLELCANMAGIIIGALPTNASFIARLHTIPVRPVFLCVVGSSTLANRILDIWPSVRFLDVGMSGMLRIPPGVQALAVASEELHPTLMSVPA</sequence>
<dbReference type="Proteomes" id="UP000814033">
    <property type="component" value="Unassembled WGS sequence"/>
</dbReference>